<dbReference type="SUPFAM" id="SSF55729">
    <property type="entry name" value="Acyl-CoA N-acyltransferases (Nat)"/>
    <property type="match status" value="1"/>
</dbReference>
<protein>
    <submittedName>
        <fullName evidence="2">GNAT family N-acetyltransferase</fullName>
    </submittedName>
</protein>
<dbReference type="CDD" id="cd04301">
    <property type="entry name" value="NAT_SF"/>
    <property type="match status" value="1"/>
</dbReference>
<accession>A0ABR8YUD4</accession>
<evidence type="ECO:0000259" key="1">
    <source>
        <dbReference type="PROSITE" id="PS51186"/>
    </source>
</evidence>
<proteinExistence type="predicted"/>
<name>A0ABR8YUD4_9CLOT</name>
<evidence type="ECO:0000313" key="3">
    <source>
        <dbReference type="Proteomes" id="UP000627166"/>
    </source>
</evidence>
<dbReference type="RefSeq" id="WP_191740797.1">
    <property type="nucleotide sequence ID" value="NZ_JACSQB010000098.1"/>
</dbReference>
<dbReference type="InterPro" id="IPR000182">
    <property type="entry name" value="GNAT_dom"/>
</dbReference>
<dbReference type="InterPro" id="IPR016181">
    <property type="entry name" value="Acyl_CoA_acyltransferase"/>
</dbReference>
<gene>
    <name evidence="2" type="ORF">H9637_12430</name>
</gene>
<organism evidence="2 3">
    <name type="scientific">Clostridium faecium</name>
    <dbReference type="NCBI Taxonomy" id="2762223"/>
    <lineage>
        <taxon>Bacteria</taxon>
        <taxon>Bacillati</taxon>
        <taxon>Bacillota</taxon>
        <taxon>Clostridia</taxon>
        <taxon>Eubacteriales</taxon>
        <taxon>Clostridiaceae</taxon>
        <taxon>Clostridium</taxon>
    </lineage>
</organism>
<dbReference type="Pfam" id="PF00583">
    <property type="entry name" value="Acetyltransf_1"/>
    <property type="match status" value="1"/>
</dbReference>
<dbReference type="Proteomes" id="UP000627166">
    <property type="component" value="Unassembled WGS sequence"/>
</dbReference>
<comment type="caution">
    <text evidence="2">The sequence shown here is derived from an EMBL/GenBank/DDBJ whole genome shotgun (WGS) entry which is preliminary data.</text>
</comment>
<keyword evidence="3" id="KW-1185">Reference proteome</keyword>
<dbReference type="EMBL" id="JACSQB010000098">
    <property type="protein sequence ID" value="MBD8047840.1"/>
    <property type="molecule type" value="Genomic_DNA"/>
</dbReference>
<reference evidence="2 3" key="1">
    <citation type="submission" date="2020-08" db="EMBL/GenBank/DDBJ databases">
        <title>A Genomic Blueprint of the Chicken Gut Microbiome.</title>
        <authorList>
            <person name="Gilroy R."/>
            <person name="Ravi A."/>
            <person name="Getino M."/>
            <person name="Pursley I."/>
            <person name="Horton D.L."/>
            <person name="Alikhan N.-F."/>
            <person name="Baker D."/>
            <person name="Gharbi K."/>
            <person name="Hall N."/>
            <person name="Watson M."/>
            <person name="Adriaenssens E.M."/>
            <person name="Foster-Nyarko E."/>
            <person name="Jarju S."/>
            <person name="Secka A."/>
            <person name="Antonio M."/>
            <person name="Oren A."/>
            <person name="Chaudhuri R."/>
            <person name="La Ragione R.M."/>
            <person name="Hildebrand F."/>
            <person name="Pallen M.J."/>
        </authorList>
    </citation>
    <scope>NUCLEOTIDE SEQUENCE [LARGE SCALE GENOMIC DNA]</scope>
    <source>
        <strain evidence="2 3">N37</strain>
    </source>
</reference>
<sequence>MSNINYINGNIELLDSVKPLWEKLNNHHKENSTNFSHNYEMFTFDFRKKKFYDKNLKVNVDLVEDLDKKTYIGYCISTINLELVGEIESLYLEKEYRNQGIGEELMNRALTYLNENGSKKKIIGVAEGNEKVLDFYKKFNFCKRTVILEEII</sequence>
<dbReference type="PROSITE" id="PS51186">
    <property type="entry name" value="GNAT"/>
    <property type="match status" value="1"/>
</dbReference>
<dbReference type="Gene3D" id="3.40.630.30">
    <property type="match status" value="1"/>
</dbReference>
<feature type="domain" description="N-acetyltransferase" evidence="1">
    <location>
        <begin position="4"/>
        <end position="152"/>
    </location>
</feature>
<evidence type="ECO:0000313" key="2">
    <source>
        <dbReference type="EMBL" id="MBD8047840.1"/>
    </source>
</evidence>